<dbReference type="RefSeq" id="WP_067565186.1">
    <property type="nucleotide sequence ID" value="NZ_LN999833.1"/>
</dbReference>
<dbReference type="PANTHER" id="PTHR43036:SF2">
    <property type="entry name" value="OS04G0481300 PROTEIN"/>
    <property type="match status" value="1"/>
</dbReference>
<dbReference type="Gene3D" id="3.40.50.150">
    <property type="entry name" value="Vaccinia Virus protein VP39"/>
    <property type="match status" value="1"/>
</dbReference>
<reference evidence="3" key="1">
    <citation type="submission" date="2016-01" db="EMBL/GenBank/DDBJ databases">
        <authorList>
            <person name="Husnik F."/>
        </authorList>
    </citation>
    <scope>NUCLEOTIDE SEQUENCE [LARGE SCALE GENOMIC DNA]</scope>
</reference>
<dbReference type="Pfam" id="PF08241">
    <property type="entry name" value="Methyltransf_11"/>
    <property type="match status" value="1"/>
</dbReference>
<dbReference type="EMBL" id="LN999833">
    <property type="protein sequence ID" value="CUX96402.1"/>
    <property type="molecule type" value="Genomic_DNA"/>
</dbReference>
<dbReference type="InterPro" id="IPR029063">
    <property type="entry name" value="SAM-dependent_MTases_sf"/>
</dbReference>
<keyword evidence="2" id="KW-0830">Ubiquinone</keyword>
<dbReference type="AlphaFoldDB" id="A0A143WRP2"/>
<dbReference type="OrthoDB" id="6191410at2"/>
<dbReference type="KEGG" id="den:MHIR_DE00038"/>
<dbReference type="SUPFAM" id="SSF53335">
    <property type="entry name" value="S-adenosyl-L-methionine-dependent methyltransferases"/>
    <property type="match status" value="1"/>
</dbReference>
<dbReference type="CDD" id="cd02440">
    <property type="entry name" value="AdoMet_MTases"/>
    <property type="match status" value="1"/>
</dbReference>
<evidence type="ECO:0000259" key="1">
    <source>
        <dbReference type="Pfam" id="PF08241"/>
    </source>
</evidence>
<dbReference type="PANTHER" id="PTHR43036">
    <property type="entry name" value="OSJNBB0011N17.9 PROTEIN"/>
    <property type="match status" value="1"/>
</dbReference>
<dbReference type="PATRIC" id="fig|1778262.3.peg.64"/>
<dbReference type="GO" id="GO:0032259">
    <property type="term" value="P:methylation"/>
    <property type="evidence" value="ECO:0007669"/>
    <property type="project" value="UniProtKB-KW"/>
</dbReference>
<gene>
    <name evidence="2" type="primary">ubiE_1</name>
    <name evidence="2" type="ORF">MHIR_DE00038</name>
</gene>
<accession>A0A143WRP2</accession>
<dbReference type="GO" id="GO:0043770">
    <property type="term" value="F:demethylmenaquinone methyltransferase activity"/>
    <property type="evidence" value="ECO:0007669"/>
    <property type="project" value="UniProtKB-EC"/>
</dbReference>
<keyword evidence="3" id="KW-1185">Reference proteome</keyword>
<sequence length="241" mass="27686">MKSARSNKTIEAPVSWNEIPYGAYYRQALERGLKFWWPKLFGCHLLKIGALSADLDTGACAIAHQVNIGLKGQCLQVISDPYQLPFANKSVDACLLAHTLSYIGNPHRLLREVDRVLIDDGWLIITTFNPVSVLGLSKICQVFFLRQSYRRRMYTHTRLLDWLSVLNFEVLQCTHLQALPWQHQGWGRLLDSYCQVIGCLILIVARKRTFPINLMPLKNPTFLRGLHRPINTVTCTFRFFV</sequence>
<keyword evidence="2" id="KW-0808">Transferase</keyword>
<name>A0A143WRP2_9ENTR</name>
<dbReference type="EC" id="2.1.1.163" evidence="2"/>
<dbReference type="Proteomes" id="UP000095322">
    <property type="component" value="Chromosome I"/>
</dbReference>
<dbReference type="InterPro" id="IPR013216">
    <property type="entry name" value="Methyltransf_11"/>
</dbReference>
<dbReference type="STRING" id="1778262.MHIR_DE00038"/>
<dbReference type="GO" id="GO:0008757">
    <property type="term" value="F:S-adenosylmethionine-dependent methyltransferase activity"/>
    <property type="evidence" value="ECO:0007669"/>
    <property type="project" value="InterPro"/>
</dbReference>
<organism evidence="2 3">
    <name type="scientific">Candidatus Doolittlea endobia</name>
    <dbReference type="NCBI Taxonomy" id="1778262"/>
    <lineage>
        <taxon>Bacteria</taxon>
        <taxon>Pseudomonadati</taxon>
        <taxon>Pseudomonadota</taxon>
        <taxon>Gammaproteobacteria</taxon>
        <taxon>Enterobacterales</taxon>
        <taxon>Enterobacteriaceae</taxon>
        <taxon>Candidatus Doolittlea</taxon>
    </lineage>
</organism>
<feature type="domain" description="Methyltransferase type 11" evidence="1">
    <location>
        <begin position="54"/>
        <end position="125"/>
    </location>
</feature>
<protein>
    <submittedName>
        <fullName evidence="2">Ubiquinone/menaquinone biosynthesis C-methyltransferase UbiE</fullName>
        <ecNumber evidence="2">2.1.1.163</ecNumber>
    </submittedName>
</protein>
<keyword evidence="2" id="KW-0489">Methyltransferase</keyword>
<proteinExistence type="predicted"/>
<evidence type="ECO:0000313" key="2">
    <source>
        <dbReference type="EMBL" id="CUX96402.1"/>
    </source>
</evidence>
<evidence type="ECO:0000313" key="3">
    <source>
        <dbReference type="Proteomes" id="UP000095322"/>
    </source>
</evidence>